<evidence type="ECO:0000313" key="3">
    <source>
        <dbReference type="Proteomes" id="UP000199365"/>
    </source>
</evidence>
<evidence type="ECO:0000259" key="1">
    <source>
        <dbReference type="Pfam" id="PF00144"/>
    </source>
</evidence>
<dbReference type="RefSeq" id="WP_090810343.1">
    <property type="nucleotide sequence ID" value="NZ_FNKX01000002.1"/>
</dbReference>
<dbReference type="PANTHER" id="PTHR43283:SF3">
    <property type="entry name" value="BETA-LACTAMASE FAMILY PROTEIN (AFU_ORTHOLOGUE AFUA_5G07500)"/>
    <property type="match status" value="1"/>
</dbReference>
<sequence length="399" mass="43937">MQIAGLAATRLATLTNAMQGYVERGEVAGVVSLVWRRGEIGYFEPAGLRDEAAQLPMERDTLFRIASMTKPVTSAAIMMLIEEDRLALDAPISRWLPELAAPRVLRDPTGPLDQTDPLRVPITVLDLLTHRAGFAYHFTATGPLGEAYAAAFNGFEASGGNSAWLARIAALPLMFQPGSRWHYGVATDVLGVLIERVSGMTLGEFFRTRIFAPLGMRDTAFWVPDAQLARLATAYNIDPGTRRRVVEDHAAASRWANPQRFQSGGGGLVSTAEDYLRFAQLLLGRGRVGDTRLLSHRSVDLMRSNFLSRDQRRLPAFGHVIWAAQGFGLGLSIVDDPAQQLPLGYRSLGSFGWPGAYGTSWFADPVENMIGLMLIQRRSIDPFPMAIDFERRVYDAIDD</sequence>
<dbReference type="Proteomes" id="UP000199365">
    <property type="component" value="Unassembled WGS sequence"/>
</dbReference>
<dbReference type="InterPro" id="IPR050789">
    <property type="entry name" value="Diverse_Enzym_Activities"/>
</dbReference>
<organism evidence="2 3">
    <name type="scientific">Paraburkholderia tuberum</name>
    <dbReference type="NCBI Taxonomy" id="157910"/>
    <lineage>
        <taxon>Bacteria</taxon>
        <taxon>Pseudomonadati</taxon>
        <taxon>Pseudomonadota</taxon>
        <taxon>Betaproteobacteria</taxon>
        <taxon>Burkholderiales</taxon>
        <taxon>Burkholderiaceae</taxon>
        <taxon>Paraburkholderia</taxon>
    </lineage>
</organism>
<dbReference type="STRING" id="157910.SAMN05445850_5317"/>
<proteinExistence type="predicted"/>
<dbReference type="Pfam" id="PF00144">
    <property type="entry name" value="Beta-lactamase"/>
    <property type="match status" value="1"/>
</dbReference>
<name>A0A1H1JQF9_9BURK</name>
<keyword evidence="3" id="KW-1185">Reference proteome</keyword>
<gene>
    <name evidence="2" type="ORF">SAMN05445850_5317</name>
</gene>
<protein>
    <submittedName>
        <fullName evidence="2">CubicO group peptidase, beta-lactamase class C family</fullName>
    </submittedName>
</protein>
<dbReference type="AlphaFoldDB" id="A0A1H1JQF9"/>
<dbReference type="InterPro" id="IPR012338">
    <property type="entry name" value="Beta-lactam/transpept-like"/>
</dbReference>
<dbReference type="PANTHER" id="PTHR43283">
    <property type="entry name" value="BETA-LACTAMASE-RELATED"/>
    <property type="match status" value="1"/>
</dbReference>
<evidence type="ECO:0000313" key="2">
    <source>
        <dbReference type="EMBL" id="SDR51707.1"/>
    </source>
</evidence>
<feature type="domain" description="Beta-lactamase-related" evidence="1">
    <location>
        <begin position="15"/>
        <end position="379"/>
    </location>
</feature>
<accession>A0A1H1JQF9</accession>
<reference evidence="3" key="1">
    <citation type="submission" date="2016-10" db="EMBL/GenBank/DDBJ databases">
        <authorList>
            <person name="Varghese N."/>
            <person name="Submissions S."/>
        </authorList>
    </citation>
    <scope>NUCLEOTIDE SEQUENCE [LARGE SCALE GENOMIC DNA]</scope>
    <source>
        <strain evidence="3">DUS833</strain>
    </source>
</reference>
<dbReference type="SUPFAM" id="SSF56601">
    <property type="entry name" value="beta-lactamase/transpeptidase-like"/>
    <property type="match status" value="1"/>
</dbReference>
<dbReference type="InterPro" id="IPR001466">
    <property type="entry name" value="Beta-lactam-related"/>
</dbReference>
<dbReference type="EMBL" id="FNKX01000002">
    <property type="protein sequence ID" value="SDR51707.1"/>
    <property type="molecule type" value="Genomic_DNA"/>
</dbReference>
<dbReference type="Gene3D" id="3.40.710.10">
    <property type="entry name" value="DD-peptidase/beta-lactamase superfamily"/>
    <property type="match status" value="1"/>
</dbReference>